<evidence type="ECO:0000313" key="12">
    <source>
        <dbReference type="Proteomes" id="UP000823941"/>
    </source>
</evidence>
<name>A0ABQ7QBZ0_PLUXY</name>
<evidence type="ECO:0000256" key="4">
    <source>
        <dbReference type="ARBA" id="ARBA00022692"/>
    </source>
</evidence>
<evidence type="ECO:0000256" key="10">
    <source>
        <dbReference type="RuleBase" id="RU361115"/>
    </source>
</evidence>
<keyword evidence="2 10" id="KW-0444">Lipid biosynthesis</keyword>
<keyword evidence="9 10" id="KW-0275">Fatty acid biosynthesis</keyword>
<keyword evidence="8 10" id="KW-0472">Membrane</keyword>
<evidence type="ECO:0000256" key="3">
    <source>
        <dbReference type="ARBA" id="ARBA00022679"/>
    </source>
</evidence>
<proteinExistence type="inferred from homology"/>
<comment type="catalytic activity">
    <reaction evidence="10">
        <text>a very-long-chain acyl-CoA + malonyl-CoA + H(+) = a very-long-chain 3-oxoacyl-CoA + CO2 + CoA</text>
        <dbReference type="Rhea" id="RHEA:32727"/>
        <dbReference type="ChEBI" id="CHEBI:15378"/>
        <dbReference type="ChEBI" id="CHEBI:16526"/>
        <dbReference type="ChEBI" id="CHEBI:57287"/>
        <dbReference type="ChEBI" id="CHEBI:57384"/>
        <dbReference type="ChEBI" id="CHEBI:90725"/>
        <dbReference type="ChEBI" id="CHEBI:90736"/>
        <dbReference type="EC" id="2.3.1.199"/>
    </reaction>
</comment>
<evidence type="ECO:0000256" key="8">
    <source>
        <dbReference type="ARBA" id="ARBA00023136"/>
    </source>
</evidence>
<dbReference type="EC" id="2.3.1.199" evidence="10"/>
<dbReference type="Pfam" id="PF01151">
    <property type="entry name" value="ELO"/>
    <property type="match status" value="2"/>
</dbReference>
<dbReference type="PANTHER" id="PTHR11157">
    <property type="entry name" value="FATTY ACID ACYL TRANSFERASE-RELATED"/>
    <property type="match status" value="1"/>
</dbReference>
<keyword evidence="12" id="KW-1185">Reference proteome</keyword>
<feature type="transmembrane region" description="Helical" evidence="10">
    <location>
        <begin position="104"/>
        <end position="127"/>
    </location>
</feature>
<keyword evidence="4 10" id="KW-0812">Transmembrane</keyword>
<protein>
    <recommendedName>
        <fullName evidence="10">Elongation of very long chain fatty acids protein</fullName>
        <ecNumber evidence="10">2.3.1.199</ecNumber>
    </recommendedName>
    <alternativeName>
        <fullName evidence="10">Very-long-chain 3-oxoacyl-CoA synthase</fullName>
    </alternativeName>
</protein>
<dbReference type="EMBL" id="JAHIBW010000017">
    <property type="protein sequence ID" value="KAG7302751.1"/>
    <property type="molecule type" value="Genomic_DNA"/>
</dbReference>
<comment type="subcellular location">
    <subcellularLocation>
        <location evidence="1">Membrane</location>
        <topology evidence="1">Multi-pass membrane protein</topology>
    </subcellularLocation>
</comment>
<gene>
    <name evidence="11" type="ORF">JYU34_012713</name>
</gene>
<evidence type="ECO:0000256" key="9">
    <source>
        <dbReference type="ARBA" id="ARBA00023160"/>
    </source>
</evidence>
<evidence type="ECO:0000256" key="1">
    <source>
        <dbReference type="ARBA" id="ARBA00004141"/>
    </source>
</evidence>
<feature type="transmembrane region" description="Helical" evidence="10">
    <location>
        <begin position="169"/>
        <end position="189"/>
    </location>
</feature>
<keyword evidence="3 10" id="KW-0808">Transferase</keyword>
<keyword evidence="7 10" id="KW-0443">Lipid metabolism</keyword>
<comment type="similarity">
    <text evidence="10">Belongs to the ELO family.</text>
</comment>
<evidence type="ECO:0000313" key="11">
    <source>
        <dbReference type="EMBL" id="KAG7302751.1"/>
    </source>
</evidence>
<evidence type="ECO:0000256" key="5">
    <source>
        <dbReference type="ARBA" id="ARBA00022832"/>
    </source>
</evidence>
<feature type="transmembrane region" description="Helical" evidence="10">
    <location>
        <begin position="21"/>
        <end position="44"/>
    </location>
</feature>
<keyword evidence="6 10" id="KW-1133">Transmembrane helix</keyword>
<evidence type="ECO:0000256" key="7">
    <source>
        <dbReference type="ARBA" id="ARBA00023098"/>
    </source>
</evidence>
<keyword evidence="5 10" id="KW-0276">Fatty acid metabolism</keyword>
<feature type="transmembrane region" description="Helical" evidence="10">
    <location>
        <begin position="139"/>
        <end position="157"/>
    </location>
</feature>
<evidence type="ECO:0000256" key="6">
    <source>
        <dbReference type="ARBA" id="ARBA00022989"/>
    </source>
</evidence>
<dbReference type="Proteomes" id="UP000823941">
    <property type="component" value="Chromosome 17"/>
</dbReference>
<organism evidence="11 12">
    <name type="scientific">Plutella xylostella</name>
    <name type="common">Diamondback moth</name>
    <name type="synonym">Plutella maculipennis</name>
    <dbReference type="NCBI Taxonomy" id="51655"/>
    <lineage>
        <taxon>Eukaryota</taxon>
        <taxon>Metazoa</taxon>
        <taxon>Ecdysozoa</taxon>
        <taxon>Arthropoda</taxon>
        <taxon>Hexapoda</taxon>
        <taxon>Insecta</taxon>
        <taxon>Pterygota</taxon>
        <taxon>Neoptera</taxon>
        <taxon>Endopterygota</taxon>
        <taxon>Lepidoptera</taxon>
        <taxon>Glossata</taxon>
        <taxon>Ditrysia</taxon>
        <taxon>Yponomeutoidea</taxon>
        <taxon>Plutellidae</taxon>
        <taxon>Plutella</taxon>
    </lineage>
</organism>
<comment type="caution">
    <text evidence="11">The sequence shown here is derived from an EMBL/GenBank/DDBJ whole genome shotgun (WGS) entry which is preliminary data.</text>
</comment>
<sequence>MAMYLLFVLKIGPNVMKHRMPLELSSVLPVYNAVQVGLSAYLAYRILTHIWFYFIAKVTELLDTVFIILRKKEKQVSFLHIYHHSLMMLGSWAFLKYAPSENVIFSGFLNCVVHVVMYSYYGLAALGPRVAPYLWWKKYITTFQIIQFVTLAVHFPASLLLTACPPPRAVGVFITMNLLFFMYLFGDFYRKCYSGKRRKSEGGEEKSVGEERKVLALSGNVCTPQ</sequence>
<dbReference type="InterPro" id="IPR002076">
    <property type="entry name" value="ELO_fam"/>
</dbReference>
<feature type="transmembrane region" description="Helical" evidence="10">
    <location>
        <begin position="81"/>
        <end position="98"/>
    </location>
</feature>
<reference evidence="11 12" key="1">
    <citation type="submission" date="2021-06" db="EMBL/GenBank/DDBJ databases">
        <title>A haploid diamondback moth (Plutella xylostella L.) genome assembly resolves 31 chromosomes and identifies a diamide resistance mutation.</title>
        <authorList>
            <person name="Ward C.M."/>
            <person name="Perry K.D."/>
            <person name="Baker G."/>
            <person name="Powis K."/>
            <person name="Heckel D.G."/>
            <person name="Baxter S.W."/>
        </authorList>
    </citation>
    <scope>NUCLEOTIDE SEQUENCE [LARGE SCALE GENOMIC DNA]</scope>
    <source>
        <strain evidence="11 12">LV</strain>
        <tissue evidence="11">Single pupa</tissue>
    </source>
</reference>
<evidence type="ECO:0000256" key="2">
    <source>
        <dbReference type="ARBA" id="ARBA00022516"/>
    </source>
</evidence>
<accession>A0ABQ7QBZ0</accession>
<dbReference type="PANTHER" id="PTHR11157:SF103">
    <property type="entry name" value="ELONGATION OF VERY LONG CHAIN FATTY ACIDS PROTEIN"/>
    <property type="match status" value="1"/>
</dbReference>